<dbReference type="GO" id="GO:0005886">
    <property type="term" value="C:plasma membrane"/>
    <property type="evidence" value="ECO:0007669"/>
    <property type="project" value="UniProtKB-SubCell"/>
</dbReference>
<evidence type="ECO:0000256" key="1">
    <source>
        <dbReference type="ARBA" id="ARBA00004651"/>
    </source>
</evidence>
<feature type="transmembrane region" description="Helical" evidence="6">
    <location>
        <begin position="184"/>
        <end position="204"/>
    </location>
</feature>
<sequence>MKDLSEHFSAVWIAFLRFALAGVLLAPFLLRGKRVDFTAGGILGLLLFAAFMFQVEALGQMSASRNAFITGLNVLIVPLLGVMAGRMPENRIIIAVLLSMAGLFAMCWDGGSWSAGDTLALAGALCFGVYVKLMEVLTRRANDMMALTAVQIITVALCAAAWIVMTEPQAIDWAGVGDRIRGNFYNLVYLGVFATAAIISLQTWGQRHASANEAAIVYAFEPGCAAIAAYFWLSETMTLRSLAGGLLLIAGMIVSQWRPTARTAPA</sequence>
<dbReference type="SUPFAM" id="SSF103481">
    <property type="entry name" value="Multidrug resistance efflux transporter EmrE"/>
    <property type="match status" value="2"/>
</dbReference>
<feature type="transmembrane region" description="Helical" evidence="6">
    <location>
        <begin position="12"/>
        <end position="30"/>
    </location>
</feature>
<dbReference type="PANTHER" id="PTHR42920:SF5">
    <property type="entry name" value="EAMA DOMAIN-CONTAINING PROTEIN"/>
    <property type="match status" value="1"/>
</dbReference>
<feature type="domain" description="EamA" evidence="7">
    <location>
        <begin position="1"/>
        <end position="106"/>
    </location>
</feature>
<keyword evidence="2" id="KW-1003">Cell membrane</keyword>
<evidence type="ECO:0000256" key="6">
    <source>
        <dbReference type="SAM" id="Phobius"/>
    </source>
</evidence>
<evidence type="ECO:0000256" key="5">
    <source>
        <dbReference type="ARBA" id="ARBA00023136"/>
    </source>
</evidence>
<evidence type="ECO:0000313" key="8">
    <source>
        <dbReference type="EMBL" id="OWW19078.1"/>
    </source>
</evidence>
<evidence type="ECO:0000256" key="2">
    <source>
        <dbReference type="ARBA" id="ARBA00022475"/>
    </source>
</evidence>
<accession>A0A254THC4</accession>
<dbReference type="Proteomes" id="UP000197535">
    <property type="component" value="Unassembled WGS sequence"/>
</dbReference>
<dbReference type="Pfam" id="PF00892">
    <property type="entry name" value="EamA"/>
    <property type="match status" value="2"/>
</dbReference>
<name>A0A254THC4_9BURK</name>
<proteinExistence type="predicted"/>
<dbReference type="InterPro" id="IPR037185">
    <property type="entry name" value="EmrE-like"/>
</dbReference>
<feature type="transmembrane region" description="Helical" evidence="6">
    <location>
        <begin position="67"/>
        <end position="85"/>
    </location>
</feature>
<feature type="transmembrane region" description="Helical" evidence="6">
    <location>
        <begin position="37"/>
        <end position="55"/>
    </location>
</feature>
<keyword evidence="9" id="KW-1185">Reference proteome</keyword>
<organism evidence="8 9">
    <name type="scientific">Noviherbaspirillum denitrificans</name>
    <dbReference type="NCBI Taxonomy" id="1968433"/>
    <lineage>
        <taxon>Bacteria</taxon>
        <taxon>Pseudomonadati</taxon>
        <taxon>Pseudomonadota</taxon>
        <taxon>Betaproteobacteria</taxon>
        <taxon>Burkholderiales</taxon>
        <taxon>Oxalobacteraceae</taxon>
        <taxon>Noviherbaspirillum</taxon>
    </lineage>
</organism>
<keyword evidence="4 6" id="KW-1133">Transmembrane helix</keyword>
<evidence type="ECO:0000256" key="3">
    <source>
        <dbReference type="ARBA" id="ARBA00022692"/>
    </source>
</evidence>
<dbReference type="EMBL" id="LSTO01000001">
    <property type="protein sequence ID" value="OWW19078.1"/>
    <property type="molecule type" value="Genomic_DNA"/>
</dbReference>
<evidence type="ECO:0000259" key="7">
    <source>
        <dbReference type="Pfam" id="PF00892"/>
    </source>
</evidence>
<feature type="domain" description="EamA" evidence="7">
    <location>
        <begin position="116"/>
        <end position="254"/>
    </location>
</feature>
<dbReference type="InterPro" id="IPR051258">
    <property type="entry name" value="Diverse_Substrate_Transporter"/>
</dbReference>
<dbReference type="InterPro" id="IPR000620">
    <property type="entry name" value="EamA_dom"/>
</dbReference>
<feature type="transmembrane region" description="Helical" evidence="6">
    <location>
        <begin position="119"/>
        <end position="137"/>
    </location>
</feature>
<comment type="subcellular location">
    <subcellularLocation>
        <location evidence="1">Cell membrane</location>
        <topology evidence="1">Multi-pass membrane protein</topology>
    </subcellularLocation>
</comment>
<feature type="transmembrane region" description="Helical" evidence="6">
    <location>
        <begin position="144"/>
        <end position="164"/>
    </location>
</feature>
<feature type="transmembrane region" description="Helical" evidence="6">
    <location>
        <begin position="239"/>
        <end position="257"/>
    </location>
</feature>
<feature type="transmembrane region" description="Helical" evidence="6">
    <location>
        <begin position="216"/>
        <end position="233"/>
    </location>
</feature>
<protein>
    <submittedName>
        <fullName evidence="8">Multidrug DMT transporter permease</fullName>
    </submittedName>
</protein>
<reference evidence="8 9" key="1">
    <citation type="submission" date="2016-02" db="EMBL/GenBank/DDBJ databases">
        <authorList>
            <person name="Wen L."/>
            <person name="He K."/>
            <person name="Yang H."/>
        </authorList>
    </citation>
    <scope>NUCLEOTIDE SEQUENCE [LARGE SCALE GENOMIC DNA]</scope>
    <source>
        <strain evidence="8 9">TSA40</strain>
    </source>
</reference>
<comment type="caution">
    <text evidence="8">The sequence shown here is derived from an EMBL/GenBank/DDBJ whole genome shotgun (WGS) entry which is preliminary data.</text>
</comment>
<dbReference type="AlphaFoldDB" id="A0A254THC4"/>
<keyword evidence="5 6" id="KW-0472">Membrane</keyword>
<keyword evidence="3 6" id="KW-0812">Transmembrane</keyword>
<feature type="transmembrane region" description="Helical" evidence="6">
    <location>
        <begin position="92"/>
        <end position="113"/>
    </location>
</feature>
<evidence type="ECO:0000256" key="4">
    <source>
        <dbReference type="ARBA" id="ARBA00022989"/>
    </source>
</evidence>
<evidence type="ECO:0000313" key="9">
    <source>
        <dbReference type="Proteomes" id="UP000197535"/>
    </source>
</evidence>
<dbReference type="PANTHER" id="PTHR42920">
    <property type="entry name" value="OS03G0707200 PROTEIN-RELATED"/>
    <property type="match status" value="1"/>
</dbReference>
<gene>
    <name evidence="8" type="ORF">AYR66_05810</name>
</gene>